<dbReference type="PROSITE" id="PS01081">
    <property type="entry name" value="HTH_TETR_1"/>
    <property type="match status" value="1"/>
</dbReference>
<sequence>MPPPLAGPSPWAGPVHLPGAHTRSGNAMGRTRLGLLAGAGRAFAEHGVRRSTMQSIAAAAGVAKATLYNHFRTKDEVVAALVAVELDRLTALADGRTPADALAALSDELGAHPVLRRLADTEPGTLTGLLAMGADRWAELTGRLAGALGVDGDSAELAGRWLLGIVLQPGRSTTRHRQAARLAALLVPSGDGAQPAAGSQV</sequence>
<evidence type="ECO:0000256" key="3">
    <source>
        <dbReference type="ARBA" id="ARBA00023163"/>
    </source>
</evidence>
<dbReference type="PRINTS" id="PR00455">
    <property type="entry name" value="HTHTETR"/>
</dbReference>
<dbReference type="EMBL" id="FOND01000004">
    <property type="protein sequence ID" value="SFE60437.1"/>
    <property type="molecule type" value="Genomic_DNA"/>
</dbReference>
<dbReference type="InterPro" id="IPR050109">
    <property type="entry name" value="HTH-type_TetR-like_transc_reg"/>
</dbReference>
<dbReference type="SUPFAM" id="SSF46689">
    <property type="entry name" value="Homeodomain-like"/>
    <property type="match status" value="1"/>
</dbReference>
<dbReference type="Gene3D" id="1.10.357.10">
    <property type="entry name" value="Tetracycline Repressor, domain 2"/>
    <property type="match status" value="1"/>
</dbReference>
<feature type="domain" description="HTH tetR-type" evidence="6">
    <location>
        <begin position="29"/>
        <end position="89"/>
    </location>
</feature>
<reference evidence="8" key="1">
    <citation type="submission" date="2016-10" db="EMBL/GenBank/DDBJ databases">
        <authorList>
            <person name="Varghese N."/>
            <person name="Submissions S."/>
        </authorList>
    </citation>
    <scope>NUCLEOTIDE SEQUENCE [LARGE SCALE GENOMIC DNA]</scope>
    <source>
        <strain evidence="8">DSM 46838</strain>
    </source>
</reference>
<evidence type="ECO:0000259" key="6">
    <source>
        <dbReference type="PROSITE" id="PS50977"/>
    </source>
</evidence>
<dbReference type="InterPro" id="IPR023772">
    <property type="entry name" value="DNA-bd_HTH_TetR-type_CS"/>
</dbReference>
<evidence type="ECO:0000256" key="1">
    <source>
        <dbReference type="ARBA" id="ARBA00023015"/>
    </source>
</evidence>
<evidence type="ECO:0000313" key="8">
    <source>
        <dbReference type="Proteomes" id="UP000198589"/>
    </source>
</evidence>
<dbReference type="PROSITE" id="PS50977">
    <property type="entry name" value="HTH_TETR_2"/>
    <property type="match status" value="1"/>
</dbReference>
<dbReference type="RefSeq" id="WP_254790626.1">
    <property type="nucleotide sequence ID" value="NZ_FOND01000004.1"/>
</dbReference>
<keyword evidence="3" id="KW-0804">Transcription</keyword>
<dbReference type="GO" id="GO:0000976">
    <property type="term" value="F:transcription cis-regulatory region binding"/>
    <property type="evidence" value="ECO:0007669"/>
    <property type="project" value="TreeGrafter"/>
</dbReference>
<keyword evidence="1" id="KW-0805">Transcription regulation</keyword>
<evidence type="ECO:0000256" key="2">
    <source>
        <dbReference type="ARBA" id="ARBA00023125"/>
    </source>
</evidence>
<dbReference type="GO" id="GO:0003700">
    <property type="term" value="F:DNA-binding transcription factor activity"/>
    <property type="evidence" value="ECO:0007669"/>
    <property type="project" value="TreeGrafter"/>
</dbReference>
<dbReference type="Proteomes" id="UP000198589">
    <property type="component" value="Unassembled WGS sequence"/>
</dbReference>
<dbReference type="InterPro" id="IPR009057">
    <property type="entry name" value="Homeodomain-like_sf"/>
</dbReference>
<keyword evidence="8" id="KW-1185">Reference proteome</keyword>
<proteinExistence type="predicted"/>
<feature type="DNA-binding region" description="H-T-H motif" evidence="4">
    <location>
        <begin position="52"/>
        <end position="71"/>
    </location>
</feature>
<evidence type="ECO:0000313" key="7">
    <source>
        <dbReference type="EMBL" id="SFE60437.1"/>
    </source>
</evidence>
<gene>
    <name evidence="7" type="ORF">SAMN05216574_104287</name>
</gene>
<keyword evidence="2 4" id="KW-0238">DNA-binding</keyword>
<organism evidence="7 8">
    <name type="scientific">Blastococcus tunisiensis</name>
    <dbReference type="NCBI Taxonomy" id="1798228"/>
    <lineage>
        <taxon>Bacteria</taxon>
        <taxon>Bacillati</taxon>
        <taxon>Actinomycetota</taxon>
        <taxon>Actinomycetes</taxon>
        <taxon>Geodermatophilales</taxon>
        <taxon>Geodermatophilaceae</taxon>
        <taxon>Blastococcus</taxon>
    </lineage>
</organism>
<dbReference type="InterPro" id="IPR001647">
    <property type="entry name" value="HTH_TetR"/>
</dbReference>
<dbReference type="PANTHER" id="PTHR30055">
    <property type="entry name" value="HTH-TYPE TRANSCRIPTIONAL REGULATOR RUTR"/>
    <property type="match status" value="1"/>
</dbReference>
<protein>
    <submittedName>
        <fullName evidence="7">Regulatory protein, tetR family</fullName>
    </submittedName>
</protein>
<name>A0A1I2BWH9_9ACTN</name>
<dbReference type="AlphaFoldDB" id="A0A1I2BWH9"/>
<accession>A0A1I2BWH9</accession>
<evidence type="ECO:0000256" key="4">
    <source>
        <dbReference type="PROSITE-ProRule" id="PRU00335"/>
    </source>
</evidence>
<dbReference type="PANTHER" id="PTHR30055:SF234">
    <property type="entry name" value="HTH-TYPE TRANSCRIPTIONAL REGULATOR BETI"/>
    <property type="match status" value="1"/>
</dbReference>
<evidence type="ECO:0000256" key="5">
    <source>
        <dbReference type="SAM" id="MobiDB-lite"/>
    </source>
</evidence>
<dbReference type="Pfam" id="PF00440">
    <property type="entry name" value="TetR_N"/>
    <property type="match status" value="1"/>
</dbReference>
<feature type="region of interest" description="Disordered" evidence="5">
    <location>
        <begin position="1"/>
        <end position="26"/>
    </location>
</feature>